<evidence type="ECO:0000256" key="1">
    <source>
        <dbReference type="ARBA" id="ARBA00004651"/>
    </source>
</evidence>
<keyword evidence="6 7" id="KW-0472">Membrane</keyword>
<dbReference type="EMBL" id="SMRT01000012">
    <property type="protein sequence ID" value="TDF94756.1"/>
    <property type="molecule type" value="Genomic_DNA"/>
</dbReference>
<comment type="caution">
    <text evidence="9">The sequence shown here is derived from an EMBL/GenBank/DDBJ whole genome shotgun (WGS) entry which is preliminary data.</text>
</comment>
<dbReference type="InterPro" id="IPR037185">
    <property type="entry name" value="EmrE-like"/>
</dbReference>
<dbReference type="OrthoDB" id="1682095at2"/>
<sequence length="320" mass="34604">MNQNGLKLAYVLAVLNAVIIGFSFLFAKMALEHGQPVDTLMYRFAASFAAVSIPVMFGRVRLNYRGKPLYKILLLATMYPFGFFTLQTFGLQHATSSEGGILYAFTPIVTMLLAFVFLKESTTALQKLSIFLSVFGVAFIFIMKGSGIDLSNMTGFLLLFLSTLTFAGYSVLARSLLRTYTPMEISFLMLGIGFVTFLAISLTGHAASGTLDQLFAPLASGTFIVSILYLGVISSFVTALTANYVLSKIEASRMSVFSNLATVVSVAAGSIFLKEDITVYHIIGSILIIIGVMGTNYRGQNKIPKKAAAPGLQSDRAEAQ</sequence>
<organism evidence="9 10">
    <name type="scientific">Paenibacillus piri</name>
    <dbReference type="NCBI Taxonomy" id="2547395"/>
    <lineage>
        <taxon>Bacteria</taxon>
        <taxon>Bacillati</taxon>
        <taxon>Bacillota</taxon>
        <taxon>Bacilli</taxon>
        <taxon>Bacillales</taxon>
        <taxon>Paenibacillaceae</taxon>
        <taxon>Paenibacillus</taxon>
    </lineage>
</organism>
<dbReference type="PANTHER" id="PTHR32322:SF18">
    <property type="entry name" value="S-ADENOSYLMETHIONINE_S-ADENOSYLHOMOCYSTEINE TRANSPORTER"/>
    <property type="match status" value="1"/>
</dbReference>
<feature type="transmembrane region" description="Helical" evidence="7">
    <location>
        <begin position="223"/>
        <end position="244"/>
    </location>
</feature>
<protein>
    <submittedName>
        <fullName evidence="9">DMT family transporter</fullName>
    </submittedName>
</protein>
<comment type="subcellular location">
    <subcellularLocation>
        <location evidence="1">Cell membrane</location>
        <topology evidence="1">Multi-pass membrane protein</topology>
    </subcellularLocation>
</comment>
<feature type="transmembrane region" description="Helical" evidence="7">
    <location>
        <begin position="279"/>
        <end position="297"/>
    </location>
</feature>
<accession>A0A4R5KHE6</accession>
<evidence type="ECO:0000256" key="6">
    <source>
        <dbReference type="ARBA" id="ARBA00023136"/>
    </source>
</evidence>
<keyword evidence="5 7" id="KW-1133">Transmembrane helix</keyword>
<comment type="similarity">
    <text evidence="2">Belongs to the EamA transporter family.</text>
</comment>
<feature type="transmembrane region" description="Helical" evidence="7">
    <location>
        <begin position="39"/>
        <end position="57"/>
    </location>
</feature>
<dbReference type="PANTHER" id="PTHR32322">
    <property type="entry name" value="INNER MEMBRANE TRANSPORTER"/>
    <property type="match status" value="1"/>
</dbReference>
<feature type="transmembrane region" description="Helical" evidence="7">
    <location>
        <begin position="69"/>
        <end position="89"/>
    </location>
</feature>
<dbReference type="AlphaFoldDB" id="A0A4R5KHE6"/>
<proteinExistence type="inferred from homology"/>
<gene>
    <name evidence="9" type="ORF">E1757_22635</name>
</gene>
<keyword evidence="10" id="KW-1185">Reference proteome</keyword>
<dbReference type="GO" id="GO:0005886">
    <property type="term" value="C:plasma membrane"/>
    <property type="evidence" value="ECO:0007669"/>
    <property type="project" value="UniProtKB-SubCell"/>
</dbReference>
<dbReference type="Pfam" id="PF00892">
    <property type="entry name" value="EamA"/>
    <property type="match status" value="2"/>
</dbReference>
<dbReference type="Proteomes" id="UP000295636">
    <property type="component" value="Unassembled WGS sequence"/>
</dbReference>
<dbReference type="Gene3D" id="1.10.3730.20">
    <property type="match status" value="1"/>
</dbReference>
<dbReference type="RefSeq" id="WP_133232367.1">
    <property type="nucleotide sequence ID" value="NZ_SMRT01000012.1"/>
</dbReference>
<dbReference type="InterPro" id="IPR050638">
    <property type="entry name" value="AA-Vitamin_Transporters"/>
</dbReference>
<feature type="transmembrane region" description="Helical" evidence="7">
    <location>
        <begin position="7"/>
        <end position="27"/>
    </location>
</feature>
<feature type="transmembrane region" description="Helical" evidence="7">
    <location>
        <begin position="154"/>
        <end position="173"/>
    </location>
</feature>
<evidence type="ECO:0000256" key="4">
    <source>
        <dbReference type="ARBA" id="ARBA00022692"/>
    </source>
</evidence>
<feature type="transmembrane region" description="Helical" evidence="7">
    <location>
        <begin position="185"/>
        <end position="203"/>
    </location>
</feature>
<keyword evidence="3" id="KW-1003">Cell membrane</keyword>
<reference evidence="9 10" key="1">
    <citation type="submission" date="2019-03" db="EMBL/GenBank/DDBJ databases">
        <title>This is whole genome sequence of Paenibacillus sp MS74 strain.</title>
        <authorList>
            <person name="Trinh H.N."/>
        </authorList>
    </citation>
    <scope>NUCLEOTIDE SEQUENCE [LARGE SCALE GENOMIC DNA]</scope>
    <source>
        <strain evidence="9 10">MS74</strain>
    </source>
</reference>
<evidence type="ECO:0000256" key="7">
    <source>
        <dbReference type="SAM" id="Phobius"/>
    </source>
</evidence>
<feature type="transmembrane region" description="Helical" evidence="7">
    <location>
        <begin position="256"/>
        <end position="273"/>
    </location>
</feature>
<feature type="domain" description="EamA" evidence="8">
    <location>
        <begin position="8"/>
        <end position="141"/>
    </location>
</feature>
<evidence type="ECO:0000259" key="8">
    <source>
        <dbReference type="Pfam" id="PF00892"/>
    </source>
</evidence>
<dbReference type="InterPro" id="IPR000620">
    <property type="entry name" value="EamA_dom"/>
</dbReference>
<feature type="domain" description="EamA" evidence="8">
    <location>
        <begin position="154"/>
        <end position="296"/>
    </location>
</feature>
<feature type="transmembrane region" description="Helical" evidence="7">
    <location>
        <begin position="130"/>
        <end position="148"/>
    </location>
</feature>
<evidence type="ECO:0000313" key="9">
    <source>
        <dbReference type="EMBL" id="TDF94756.1"/>
    </source>
</evidence>
<keyword evidence="4 7" id="KW-0812">Transmembrane</keyword>
<name>A0A4R5KHE6_9BACL</name>
<evidence type="ECO:0000256" key="5">
    <source>
        <dbReference type="ARBA" id="ARBA00022989"/>
    </source>
</evidence>
<feature type="transmembrane region" description="Helical" evidence="7">
    <location>
        <begin position="101"/>
        <end position="118"/>
    </location>
</feature>
<evidence type="ECO:0000256" key="3">
    <source>
        <dbReference type="ARBA" id="ARBA00022475"/>
    </source>
</evidence>
<evidence type="ECO:0000313" key="10">
    <source>
        <dbReference type="Proteomes" id="UP000295636"/>
    </source>
</evidence>
<evidence type="ECO:0000256" key="2">
    <source>
        <dbReference type="ARBA" id="ARBA00007362"/>
    </source>
</evidence>
<dbReference type="SUPFAM" id="SSF103481">
    <property type="entry name" value="Multidrug resistance efflux transporter EmrE"/>
    <property type="match status" value="2"/>
</dbReference>